<reference evidence="2 3" key="1">
    <citation type="submission" date="2016-08" db="EMBL/GenBank/DDBJ databases">
        <title>Hymenobacter coccineus sp. nov., Hymenobacter lapidarius sp. nov. and Hymenobacter glacialis sp. nov., isolated from Antarctic soil.</title>
        <authorList>
            <person name="Sedlacek I."/>
            <person name="Kralova S."/>
            <person name="Kyrova K."/>
            <person name="Maslanova I."/>
            <person name="Stankova E."/>
            <person name="Vrbovska V."/>
            <person name="Nemec M."/>
            <person name="Bartak M."/>
            <person name="Svec P."/>
            <person name="Busse H.-J."/>
            <person name="Pantucek R."/>
        </authorList>
    </citation>
    <scope>NUCLEOTIDE SEQUENCE [LARGE SCALE GENOMIC DNA]</scope>
    <source>
        <strain evidence="2 3">CCM 8649</strain>
    </source>
</reference>
<dbReference type="InterPro" id="IPR008030">
    <property type="entry name" value="NmrA-like"/>
</dbReference>
<dbReference type="Gene3D" id="3.40.50.720">
    <property type="entry name" value="NAD(P)-binding Rossmann-like Domain"/>
    <property type="match status" value="1"/>
</dbReference>
<proteinExistence type="predicted"/>
<name>A0A1G1SU94_9BACT</name>
<dbReference type="PANTHER" id="PTHR43162:SF1">
    <property type="entry name" value="PRESTALK A DIFFERENTIATION PROTEIN A"/>
    <property type="match status" value="1"/>
</dbReference>
<dbReference type="OrthoDB" id="2149806at2"/>
<gene>
    <name evidence="2" type="ORF">BEN49_14510</name>
</gene>
<accession>A0A1G1SU94</accession>
<dbReference type="AlphaFoldDB" id="A0A1G1SU94"/>
<sequence>MASQHLVITGATGHIGSQLVHALLAQGHRVTAVARPSQRLDALTQAGAQAAAGDLLDGDFLTRTLRGADAAFLMVPPDVKAADVLAHHEEVNVSLAQAVQAAGLRRAVNLSSVLSDQSASNGPAFRRQEERLNGLAGLQVAHLRPAYFMDNLLAQINLIKRMGSAGSATRPGVRLPMVATKDIATKAAELLGADSFENHSAHYLLGPRDYSMQEATAILGQAIGQPELRYVQFSYDQARQGLLQTGMSESMVNLMEGMVRAGNENREVKPSVRTPASTTPTTLEEFAQTMFVPAFQQAN</sequence>
<organism evidence="2 3">
    <name type="scientific">Hymenobacter coccineus</name>
    <dbReference type="NCBI Taxonomy" id="1908235"/>
    <lineage>
        <taxon>Bacteria</taxon>
        <taxon>Pseudomonadati</taxon>
        <taxon>Bacteroidota</taxon>
        <taxon>Cytophagia</taxon>
        <taxon>Cytophagales</taxon>
        <taxon>Hymenobacteraceae</taxon>
        <taxon>Hymenobacter</taxon>
    </lineage>
</organism>
<feature type="domain" description="NmrA-like" evidence="1">
    <location>
        <begin position="4"/>
        <end position="287"/>
    </location>
</feature>
<evidence type="ECO:0000313" key="3">
    <source>
        <dbReference type="Proteomes" id="UP000177506"/>
    </source>
</evidence>
<keyword evidence="3" id="KW-1185">Reference proteome</keyword>
<evidence type="ECO:0000259" key="1">
    <source>
        <dbReference type="Pfam" id="PF05368"/>
    </source>
</evidence>
<dbReference type="Pfam" id="PF05368">
    <property type="entry name" value="NmrA"/>
    <property type="match status" value="1"/>
</dbReference>
<comment type="caution">
    <text evidence="2">The sequence shown here is derived from an EMBL/GenBank/DDBJ whole genome shotgun (WGS) entry which is preliminary data.</text>
</comment>
<dbReference type="InterPro" id="IPR051604">
    <property type="entry name" value="Ergot_Alk_Oxidoreductase"/>
</dbReference>
<dbReference type="PANTHER" id="PTHR43162">
    <property type="match status" value="1"/>
</dbReference>
<dbReference type="EMBL" id="MDZA01000436">
    <property type="protein sequence ID" value="OGX82173.1"/>
    <property type="molecule type" value="Genomic_DNA"/>
</dbReference>
<dbReference type="RefSeq" id="WP_070746811.1">
    <property type="nucleotide sequence ID" value="NZ_MDZA01000436.1"/>
</dbReference>
<dbReference type="Proteomes" id="UP000177506">
    <property type="component" value="Unassembled WGS sequence"/>
</dbReference>
<dbReference type="InterPro" id="IPR036291">
    <property type="entry name" value="NAD(P)-bd_dom_sf"/>
</dbReference>
<dbReference type="Gene3D" id="3.90.25.10">
    <property type="entry name" value="UDP-galactose 4-epimerase, domain 1"/>
    <property type="match status" value="1"/>
</dbReference>
<dbReference type="SUPFAM" id="SSF51735">
    <property type="entry name" value="NAD(P)-binding Rossmann-fold domains"/>
    <property type="match status" value="1"/>
</dbReference>
<evidence type="ECO:0000313" key="2">
    <source>
        <dbReference type="EMBL" id="OGX82173.1"/>
    </source>
</evidence>
<protein>
    <recommendedName>
        <fullName evidence="1">NmrA-like domain-containing protein</fullName>
    </recommendedName>
</protein>